<organism evidence="1 2">
    <name type="scientific">Panagrolaimus sp. ES5</name>
    <dbReference type="NCBI Taxonomy" id="591445"/>
    <lineage>
        <taxon>Eukaryota</taxon>
        <taxon>Metazoa</taxon>
        <taxon>Ecdysozoa</taxon>
        <taxon>Nematoda</taxon>
        <taxon>Chromadorea</taxon>
        <taxon>Rhabditida</taxon>
        <taxon>Tylenchina</taxon>
        <taxon>Panagrolaimomorpha</taxon>
        <taxon>Panagrolaimoidea</taxon>
        <taxon>Panagrolaimidae</taxon>
        <taxon>Panagrolaimus</taxon>
    </lineage>
</organism>
<protein>
    <submittedName>
        <fullName evidence="2">Uncharacterized protein</fullName>
    </submittedName>
</protein>
<reference evidence="2" key="1">
    <citation type="submission" date="2022-11" db="UniProtKB">
        <authorList>
            <consortium name="WormBaseParasite"/>
        </authorList>
    </citation>
    <scope>IDENTIFICATION</scope>
</reference>
<proteinExistence type="predicted"/>
<accession>A0AC34FVC1</accession>
<dbReference type="Proteomes" id="UP000887579">
    <property type="component" value="Unplaced"/>
</dbReference>
<evidence type="ECO:0000313" key="1">
    <source>
        <dbReference type="Proteomes" id="UP000887579"/>
    </source>
</evidence>
<evidence type="ECO:0000313" key="2">
    <source>
        <dbReference type="WBParaSite" id="ES5_v2.g21485.t1"/>
    </source>
</evidence>
<name>A0AC34FVC1_9BILA</name>
<sequence>MESEILIVANGVRQFIKRRGTYFFNTTAVTVSHTTTLNKNHTFSATINVVNLTKIHRKDDCKFIEFNDHKNGKSAIWTRDETDFDTKIKCQKNVTVVSGHQLYATITLFDLEKNVDALRYYDNDTALLHPIEILTNDTYVFLTYPDNLNRNVTWEFTSDESISFKNFSVEFKSIECKCADKNFIIPCEGERNFTVMGDKNELYCANLNCSYTVQISESCPDKSILLKAYPDFANPDCDYIHLISENETLINTSDVSTKFEQSTIQTALVFPNRSTILDFKSFPGTRIDKVSGAVINVGIGKLRIWATTLDGNFTH</sequence>
<dbReference type="WBParaSite" id="ES5_v2.g21485.t1">
    <property type="protein sequence ID" value="ES5_v2.g21485.t1"/>
    <property type="gene ID" value="ES5_v2.g21485"/>
</dbReference>